<dbReference type="GO" id="GO:0003677">
    <property type="term" value="F:DNA binding"/>
    <property type="evidence" value="ECO:0007669"/>
    <property type="project" value="InterPro"/>
</dbReference>
<dbReference type="Gene3D" id="3.30.70.1290">
    <property type="entry name" value="Transposase IS200-like"/>
    <property type="match status" value="1"/>
</dbReference>
<dbReference type="PANTHER" id="PTHR34322:SF2">
    <property type="entry name" value="TRANSPOSASE IS200-LIKE DOMAIN-CONTAINING PROTEIN"/>
    <property type="match status" value="1"/>
</dbReference>
<protein>
    <recommendedName>
        <fullName evidence="1">Transposase IS200-like domain-containing protein</fullName>
    </recommendedName>
</protein>
<evidence type="ECO:0000313" key="3">
    <source>
        <dbReference type="Proteomes" id="UP000177690"/>
    </source>
</evidence>
<dbReference type="Pfam" id="PF01797">
    <property type="entry name" value="Y1_Tnp"/>
    <property type="match status" value="1"/>
</dbReference>
<accession>A0A1G1ZUI2</accession>
<dbReference type="SUPFAM" id="SSF143422">
    <property type="entry name" value="Transposase IS200-like"/>
    <property type="match status" value="1"/>
</dbReference>
<organism evidence="2 3">
    <name type="scientific">Candidatus Harrisonbacteria bacterium RIFCSPLOWO2_02_FULL_41_13b</name>
    <dbReference type="NCBI Taxonomy" id="1798409"/>
    <lineage>
        <taxon>Bacteria</taxon>
        <taxon>Candidatus Harrisoniibacteriota</taxon>
    </lineage>
</organism>
<dbReference type="EMBL" id="MHJL01000007">
    <property type="protein sequence ID" value="OGY68129.1"/>
    <property type="molecule type" value="Genomic_DNA"/>
</dbReference>
<dbReference type="InterPro" id="IPR036515">
    <property type="entry name" value="Transposase_17_sf"/>
</dbReference>
<dbReference type="SMART" id="SM01321">
    <property type="entry name" value="Y1_Tnp"/>
    <property type="match status" value="1"/>
</dbReference>
<comment type="caution">
    <text evidence="2">The sequence shown here is derived from an EMBL/GenBank/DDBJ whole genome shotgun (WGS) entry which is preliminary data.</text>
</comment>
<dbReference type="Proteomes" id="UP000177690">
    <property type="component" value="Unassembled WGS sequence"/>
</dbReference>
<gene>
    <name evidence="2" type="ORF">A3I24_02565</name>
</gene>
<dbReference type="AlphaFoldDB" id="A0A1G1ZUI2"/>
<evidence type="ECO:0000313" key="2">
    <source>
        <dbReference type="EMBL" id="OGY68129.1"/>
    </source>
</evidence>
<dbReference type="GO" id="GO:0006313">
    <property type="term" value="P:DNA transposition"/>
    <property type="evidence" value="ECO:0007669"/>
    <property type="project" value="InterPro"/>
</dbReference>
<dbReference type="PANTHER" id="PTHR34322">
    <property type="entry name" value="TRANSPOSASE, Y1_TNP DOMAIN-CONTAINING"/>
    <property type="match status" value="1"/>
</dbReference>
<name>A0A1G1ZUI2_9BACT</name>
<dbReference type="GO" id="GO:0004803">
    <property type="term" value="F:transposase activity"/>
    <property type="evidence" value="ECO:0007669"/>
    <property type="project" value="InterPro"/>
</dbReference>
<reference evidence="2 3" key="1">
    <citation type="journal article" date="2016" name="Nat. Commun.">
        <title>Thousands of microbial genomes shed light on interconnected biogeochemical processes in an aquifer system.</title>
        <authorList>
            <person name="Anantharaman K."/>
            <person name="Brown C.T."/>
            <person name="Hug L.A."/>
            <person name="Sharon I."/>
            <person name="Castelle C.J."/>
            <person name="Probst A.J."/>
            <person name="Thomas B.C."/>
            <person name="Singh A."/>
            <person name="Wilkins M.J."/>
            <person name="Karaoz U."/>
            <person name="Brodie E.L."/>
            <person name="Williams K.H."/>
            <person name="Hubbard S.S."/>
            <person name="Banfield J.F."/>
        </authorList>
    </citation>
    <scope>NUCLEOTIDE SEQUENCE [LARGE SCALE GENOMIC DNA]</scope>
</reference>
<feature type="domain" description="Transposase IS200-like" evidence="1">
    <location>
        <begin position="6"/>
        <end position="155"/>
    </location>
</feature>
<proteinExistence type="predicted"/>
<dbReference type="InterPro" id="IPR002686">
    <property type="entry name" value="Transposase_17"/>
</dbReference>
<evidence type="ECO:0000259" key="1">
    <source>
        <dbReference type="SMART" id="SM01321"/>
    </source>
</evidence>
<sequence length="237" mass="28742">MKRKSTAGNIYHVLNRGVDKRKLFLDDSDRFRFIHDLFEFNNLESANNVNYFFRQNKKNQYMDIGRPYIDSKRKPRKLLVEILAFCLMNNHYHLLLRPLNDQGISQFMKKINMGYAKYFNEKYQRSGALFQGRYKLVHINQEAHFIHIPYYIHLNPLDLIAPEWRERKIKDYNKAIQFLENYRWSSHIDYLGKKNFQSVTQREFLLNYFGGTTEYGKNIKEWIKHLNLEDIKETLLE</sequence>